<dbReference type="OrthoDB" id="9758751at2"/>
<protein>
    <recommendedName>
        <fullName evidence="1">Helicase HerA-like C-terminal domain-containing protein</fullName>
    </recommendedName>
</protein>
<dbReference type="InterPro" id="IPR033186">
    <property type="entry name" value="HerA_C"/>
</dbReference>
<reference evidence="2 3" key="1">
    <citation type="submission" date="2011-12" db="EMBL/GenBank/DDBJ databases">
        <title>Whole genome shotgun sequence of Gordonia effusa NBRC 100432.</title>
        <authorList>
            <person name="Yoshida I."/>
            <person name="Takarada H."/>
            <person name="Hosoyama A."/>
            <person name="Tsuchikane K."/>
            <person name="Katsumata H."/>
            <person name="Yamazaki S."/>
            <person name="Fujita N."/>
        </authorList>
    </citation>
    <scope>NUCLEOTIDE SEQUENCE [LARGE SCALE GENOMIC DNA]</scope>
    <source>
        <strain evidence="2 3">NBRC 100432</strain>
    </source>
</reference>
<dbReference type="Proteomes" id="UP000035034">
    <property type="component" value="Unassembled WGS sequence"/>
</dbReference>
<dbReference type="Pfam" id="PF05872">
    <property type="entry name" value="HerA_C"/>
    <property type="match status" value="1"/>
</dbReference>
<name>H0QXB7_9ACTN</name>
<dbReference type="Gene3D" id="3.40.50.300">
    <property type="entry name" value="P-loop containing nucleotide triphosphate hydrolases"/>
    <property type="match status" value="2"/>
</dbReference>
<organism evidence="2 3">
    <name type="scientific">Gordonia effusa NBRC 100432</name>
    <dbReference type="NCBI Taxonomy" id="1077974"/>
    <lineage>
        <taxon>Bacteria</taxon>
        <taxon>Bacillati</taxon>
        <taxon>Actinomycetota</taxon>
        <taxon>Actinomycetes</taxon>
        <taxon>Mycobacteriales</taxon>
        <taxon>Gordoniaceae</taxon>
        <taxon>Gordonia</taxon>
    </lineage>
</organism>
<dbReference type="STRING" id="1077974.GOEFS_034_00010"/>
<dbReference type="EMBL" id="BAEH01000034">
    <property type="protein sequence ID" value="GAB17468.1"/>
    <property type="molecule type" value="Genomic_DNA"/>
</dbReference>
<evidence type="ECO:0000313" key="3">
    <source>
        <dbReference type="Proteomes" id="UP000035034"/>
    </source>
</evidence>
<evidence type="ECO:0000259" key="1">
    <source>
        <dbReference type="Pfam" id="PF05872"/>
    </source>
</evidence>
<evidence type="ECO:0000313" key="2">
    <source>
        <dbReference type="EMBL" id="GAB17468.1"/>
    </source>
</evidence>
<dbReference type="AlphaFoldDB" id="H0QXB7"/>
<feature type="domain" description="Helicase HerA-like C-terminal" evidence="1">
    <location>
        <begin position="34"/>
        <end position="415"/>
    </location>
</feature>
<sequence>MTDAAGAAQTIAAGYNFTGTALELGTVSIDGTAHADAKVRIPLSMMNRHGLVAGATGAGKTKTLQLIAEQLSANGVPVIMADIKGDLSGLSKPGESNEKIVERSGQTGDDWQANSFPAEFVSLGDKGIGVPIRATITSFGPILLAKVLGLNDTQESTLGLIFHWADQKGLALLDLKDLRQVITHLTSDEGKADLKGIGGVSSATAGVILRALSNLEADGGDTFFGEPEIDPADLLRVAADGRGIVTLFELGDQAARPALFSTFLMWILADLFQYLPEVGDLDKPKVVFIFDESHLLFNDASKAFKEQVVQTVKLIRSKGVGVFFCSQLPTDIPNEVLSQLGARIQHALRAFTPEDQKALSKTVKTYPVSDVYKLDSALTSLGTGEAVVTVLSEKGAPTPVAWTVLRAPRSSMAAV</sequence>
<dbReference type="InterPro" id="IPR051162">
    <property type="entry name" value="T4SS_component"/>
</dbReference>
<keyword evidence="3" id="KW-1185">Reference proteome</keyword>
<dbReference type="PANTHER" id="PTHR30121">
    <property type="entry name" value="UNCHARACTERIZED PROTEIN YJGR-RELATED"/>
    <property type="match status" value="1"/>
</dbReference>
<feature type="non-terminal residue" evidence="2">
    <location>
        <position position="415"/>
    </location>
</feature>
<comment type="caution">
    <text evidence="2">The sequence shown here is derived from an EMBL/GenBank/DDBJ whole genome shotgun (WGS) entry which is preliminary data.</text>
</comment>
<dbReference type="PANTHER" id="PTHR30121:SF6">
    <property type="entry name" value="SLR6007 PROTEIN"/>
    <property type="match status" value="1"/>
</dbReference>
<gene>
    <name evidence="2" type="ORF">GOEFS_034_00010</name>
</gene>
<dbReference type="InterPro" id="IPR027417">
    <property type="entry name" value="P-loop_NTPase"/>
</dbReference>
<dbReference type="SUPFAM" id="SSF52540">
    <property type="entry name" value="P-loop containing nucleoside triphosphate hydrolases"/>
    <property type="match status" value="1"/>
</dbReference>
<proteinExistence type="predicted"/>
<accession>H0QXB7</accession>
<dbReference type="eggNOG" id="COG0433">
    <property type="taxonomic scope" value="Bacteria"/>
</dbReference>